<dbReference type="GO" id="GO:0004842">
    <property type="term" value="F:ubiquitin-protein transferase activity"/>
    <property type="evidence" value="ECO:0007669"/>
    <property type="project" value="InterPro"/>
</dbReference>
<reference evidence="4" key="1">
    <citation type="journal article" date="2017" name="Science">
        <title>Giant viruses with an expanded complement of translation system components.</title>
        <authorList>
            <person name="Schulz F."/>
            <person name="Yutin N."/>
            <person name="Ivanova N.N."/>
            <person name="Ortega D.R."/>
            <person name="Lee T.K."/>
            <person name="Vierheilig J."/>
            <person name="Daims H."/>
            <person name="Horn M."/>
            <person name="Wagner M."/>
            <person name="Jensen G.J."/>
            <person name="Kyrpides N.C."/>
            <person name="Koonin E.V."/>
            <person name="Woyke T."/>
        </authorList>
    </citation>
    <scope>NUCLEOTIDE SEQUENCE</scope>
    <source>
        <strain evidence="4">KNV1</strain>
    </source>
</reference>
<dbReference type="GO" id="GO:0016567">
    <property type="term" value="P:protein ubiquitination"/>
    <property type="evidence" value="ECO:0007669"/>
    <property type="project" value="InterPro"/>
</dbReference>
<evidence type="ECO:0000256" key="2">
    <source>
        <dbReference type="ARBA" id="ARBA00023043"/>
    </source>
</evidence>
<dbReference type="Gene3D" id="1.25.40.20">
    <property type="entry name" value="Ankyrin repeat-containing domain"/>
    <property type="match status" value="1"/>
</dbReference>
<dbReference type="EMBL" id="KY684113">
    <property type="protein sequence ID" value="ARF12449.1"/>
    <property type="molecule type" value="Genomic_DNA"/>
</dbReference>
<dbReference type="PROSITE" id="PS50088">
    <property type="entry name" value="ANK_REPEAT"/>
    <property type="match status" value="1"/>
</dbReference>
<dbReference type="InterPro" id="IPR036770">
    <property type="entry name" value="Ankyrin_rpt-contain_sf"/>
</dbReference>
<dbReference type="InterPro" id="IPR013083">
    <property type="entry name" value="Znf_RING/FYVE/PHD"/>
</dbReference>
<accession>A0A1V0SL31</accession>
<name>A0A1V0SL31_9VIRU</name>
<keyword evidence="2" id="KW-0040">ANK repeat</keyword>
<evidence type="ECO:0000256" key="1">
    <source>
        <dbReference type="ARBA" id="ARBA00022737"/>
    </source>
</evidence>
<gene>
    <name evidence="4" type="ORF">Klosneuvirus_6_11</name>
</gene>
<feature type="domain" description="U-box" evidence="3">
    <location>
        <begin position="37"/>
        <end position="82"/>
    </location>
</feature>
<keyword evidence="1" id="KW-0677">Repeat</keyword>
<protein>
    <submittedName>
        <fullName evidence="4">Ankyrin repeat protein</fullName>
    </submittedName>
</protein>
<dbReference type="PANTHER" id="PTHR24198:SF165">
    <property type="entry name" value="ANKYRIN REPEAT-CONTAINING PROTEIN-RELATED"/>
    <property type="match status" value="1"/>
</dbReference>
<dbReference type="Pfam" id="PF04564">
    <property type="entry name" value="U-box"/>
    <property type="match status" value="1"/>
</dbReference>
<dbReference type="Pfam" id="PF12796">
    <property type="entry name" value="Ank_2"/>
    <property type="match status" value="1"/>
</dbReference>
<proteinExistence type="predicted"/>
<dbReference type="SMART" id="SM00248">
    <property type="entry name" value="ANK"/>
    <property type="match status" value="4"/>
</dbReference>
<dbReference type="SUPFAM" id="SSF48403">
    <property type="entry name" value="Ankyrin repeat"/>
    <property type="match status" value="1"/>
</dbReference>
<dbReference type="InterPro" id="IPR002110">
    <property type="entry name" value="Ankyrin_rpt"/>
</dbReference>
<dbReference type="InterPro" id="IPR003613">
    <property type="entry name" value="Ubox_domain"/>
</dbReference>
<dbReference type="SUPFAM" id="SSF57850">
    <property type="entry name" value="RING/U-box"/>
    <property type="match status" value="1"/>
</dbReference>
<dbReference type="Gene3D" id="3.30.40.10">
    <property type="entry name" value="Zinc/RING finger domain, C3HC4 (zinc finger)"/>
    <property type="match status" value="1"/>
</dbReference>
<sequence length="436" mass="50543">MNFNLYAINLLLYNIIQMEVKRKPFKNFLEEHFEDLIQCPVSRTVLFDPVVASDGFIYEASILDQCMKVSRYSPITRENLSKTFYPITFISKLIEYGEKNDLEICKNKYVMDDTFESNYEIICSAFITGKLDKIMKFKNFKLDIPDASGQFFGQMICKTKYQDTKQAYECLKYILDNTADMTAKMESQNILHVVARHCIFPKLIGYICEILRNKYKIDPNTLITEDENEMTPINYLITRGDKVCFDALLESGLDYKPYLPGLVNQCIQSSKNIDNVLSLVSLLEDRDVFIHDMSPLFAAIRYQKEQVIDHLLAKGVNIYATNSKKLNAIHYACQFGTLNILMKLIDHCKNKDVLEQESYDGWMPIHIACYYNTVPVIEYLLGKDVLVSNPIKVFKGENRPYLPINLIELNQNISEKNLNELISNIIQIMEIQSNFF</sequence>
<evidence type="ECO:0000313" key="4">
    <source>
        <dbReference type="EMBL" id="ARF12449.1"/>
    </source>
</evidence>
<organism evidence="4">
    <name type="scientific">Klosneuvirus KNV1</name>
    <dbReference type="NCBI Taxonomy" id="1977640"/>
    <lineage>
        <taxon>Viruses</taxon>
        <taxon>Varidnaviria</taxon>
        <taxon>Bamfordvirae</taxon>
        <taxon>Nucleocytoviricota</taxon>
        <taxon>Megaviricetes</taxon>
        <taxon>Imitervirales</taxon>
        <taxon>Mimiviridae</taxon>
        <taxon>Klosneuvirinae</taxon>
        <taxon>Klosneuvirus</taxon>
    </lineage>
</organism>
<dbReference type="PANTHER" id="PTHR24198">
    <property type="entry name" value="ANKYRIN REPEAT AND PROTEIN KINASE DOMAIN-CONTAINING PROTEIN"/>
    <property type="match status" value="1"/>
</dbReference>
<evidence type="ECO:0000259" key="3">
    <source>
        <dbReference type="Pfam" id="PF04564"/>
    </source>
</evidence>